<dbReference type="PANTHER" id="PTHR31623:SF122">
    <property type="entry name" value="HXXXD-TYPE ACYL-TRANSFERASE FAMILY PROTEIN"/>
    <property type="match status" value="1"/>
</dbReference>
<dbReference type="Proteomes" id="UP000237000">
    <property type="component" value="Unassembled WGS sequence"/>
</dbReference>
<dbReference type="InParanoid" id="A0A2P5DE83"/>
<dbReference type="PANTHER" id="PTHR31623">
    <property type="entry name" value="F21J9.9"/>
    <property type="match status" value="1"/>
</dbReference>
<sequence length="436" mass="48630">MAAEYKVEIIKRETIKPSSPTPPHLKIYQLSVLDQLQPVVYGQVVYFYPKNDISSERRSHRLRKSLSESLARFYPIAGRINSSTIDCNDEGAQYIEARFNGLLSTFLDQSAFSSTVLQPFLVAKMESPESGTWPQLLVQATFFDCGGLAVGICMSHKFADATTMGIFMKSWAETSNGSGQTVFPEFNGASYFPLIELSVQRPAVELKKVDSVMKRYVFDKPKILELKAKTAGDSVQQPTRVEVVTALILKCVMGASRSNPGSPKKYALTQSMNIRKRVDPPLPENLVGNVVGYFAVRTEEHHEEPALRDLVALLRKGIREFTEKKAKRLREDDASAVICRDLQEAAELIRSEDTKVLIFTSLCNFQLYEAVDFGWGKPIWVTVPASESHSNVVTLMDTRGGGVEAWVTLTKEDMASFERDPDLLAFAYLSTKNSAV</sequence>
<dbReference type="InterPro" id="IPR023213">
    <property type="entry name" value="CAT-like_dom_sf"/>
</dbReference>
<keyword evidence="3" id="KW-0012">Acyltransferase</keyword>
<evidence type="ECO:0000313" key="4">
    <source>
        <dbReference type="EMBL" id="PON71605.1"/>
    </source>
</evidence>
<evidence type="ECO:0000313" key="5">
    <source>
        <dbReference type="Proteomes" id="UP000237000"/>
    </source>
</evidence>
<reference evidence="5" key="1">
    <citation type="submission" date="2016-06" db="EMBL/GenBank/DDBJ databases">
        <title>Parallel loss of symbiosis genes in relatives of nitrogen-fixing non-legume Parasponia.</title>
        <authorList>
            <person name="Van Velzen R."/>
            <person name="Holmer R."/>
            <person name="Bu F."/>
            <person name="Rutten L."/>
            <person name="Van Zeijl A."/>
            <person name="Liu W."/>
            <person name="Santuari L."/>
            <person name="Cao Q."/>
            <person name="Sharma T."/>
            <person name="Shen D."/>
            <person name="Roswanjaya Y."/>
            <person name="Wardhani T."/>
            <person name="Kalhor M.S."/>
            <person name="Jansen J."/>
            <person name="Van den Hoogen J."/>
            <person name="Gungor B."/>
            <person name="Hartog M."/>
            <person name="Hontelez J."/>
            <person name="Verver J."/>
            <person name="Yang W.-C."/>
            <person name="Schijlen E."/>
            <person name="Repin R."/>
            <person name="Schilthuizen M."/>
            <person name="Schranz E."/>
            <person name="Heidstra R."/>
            <person name="Miyata K."/>
            <person name="Fedorova E."/>
            <person name="Kohlen W."/>
            <person name="Bisseling T."/>
            <person name="Smit S."/>
            <person name="Geurts R."/>
        </authorList>
    </citation>
    <scope>NUCLEOTIDE SEQUENCE [LARGE SCALE GENOMIC DNA]</scope>
    <source>
        <strain evidence="5">cv. RG33-2</strain>
    </source>
</reference>
<dbReference type="Gene3D" id="3.30.559.10">
    <property type="entry name" value="Chloramphenicol acetyltransferase-like domain"/>
    <property type="match status" value="2"/>
</dbReference>
<dbReference type="OrthoDB" id="1932220at2759"/>
<dbReference type="EMBL" id="JXTC01000276">
    <property type="protein sequence ID" value="PON71605.1"/>
    <property type="molecule type" value="Genomic_DNA"/>
</dbReference>
<dbReference type="STRING" id="63057.A0A2P5DE83"/>
<organism evidence="4 5">
    <name type="scientific">Trema orientale</name>
    <name type="common">Charcoal tree</name>
    <name type="synonym">Celtis orientalis</name>
    <dbReference type="NCBI Taxonomy" id="63057"/>
    <lineage>
        <taxon>Eukaryota</taxon>
        <taxon>Viridiplantae</taxon>
        <taxon>Streptophyta</taxon>
        <taxon>Embryophyta</taxon>
        <taxon>Tracheophyta</taxon>
        <taxon>Spermatophyta</taxon>
        <taxon>Magnoliopsida</taxon>
        <taxon>eudicotyledons</taxon>
        <taxon>Gunneridae</taxon>
        <taxon>Pentapetalae</taxon>
        <taxon>rosids</taxon>
        <taxon>fabids</taxon>
        <taxon>Rosales</taxon>
        <taxon>Cannabaceae</taxon>
        <taxon>Trema</taxon>
    </lineage>
</organism>
<comment type="similarity">
    <text evidence="1">Belongs to the plant acyltransferase family.</text>
</comment>
<keyword evidence="2 4" id="KW-0808">Transferase</keyword>
<dbReference type="Pfam" id="PF02458">
    <property type="entry name" value="Transferase"/>
    <property type="match status" value="1"/>
</dbReference>
<evidence type="ECO:0000256" key="3">
    <source>
        <dbReference type="ARBA" id="ARBA00023315"/>
    </source>
</evidence>
<proteinExistence type="inferred from homology"/>
<keyword evidence="5" id="KW-1185">Reference proteome</keyword>
<evidence type="ECO:0000256" key="2">
    <source>
        <dbReference type="ARBA" id="ARBA00022679"/>
    </source>
</evidence>
<accession>A0A2P5DE83</accession>
<dbReference type="AlphaFoldDB" id="A0A2P5DE83"/>
<gene>
    <name evidence="4" type="ORF">TorRG33x02_254010</name>
</gene>
<protein>
    <submittedName>
        <fullName evidence="4">Transferase</fullName>
    </submittedName>
</protein>
<name>A0A2P5DE83_TREOI</name>
<evidence type="ECO:0000256" key="1">
    <source>
        <dbReference type="ARBA" id="ARBA00009861"/>
    </source>
</evidence>
<comment type="caution">
    <text evidence="4">The sequence shown here is derived from an EMBL/GenBank/DDBJ whole genome shotgun (WGS) entry which is preliminary data.</text>
</comment>
<dbReference type="GO" id="GO:0016746">
    <property type="term" value="F:acyltransferase activity"/>
    <property type="evidence" value="ECO:0007669"/>
    <property type="project" value="UniProtKB-KW"/>
</dbReference>